<keyword evidence="11" id="KW-1185">Reference proteome</keyword>
<dbReference type="PANTHER" id="PTHR13316:SF0">
    <property type="entry name" value="ZINC FINGER CCHC DOMAIN-CONTAINING PROTEIN 8"/>
    <property type="match status" value="1"/>
</dbReference>
<feature type="domain" description="CCHC-type" evidence="9">
    <location>
        <begin position="414"/>
        <end position="430"/>
    </location>
</feature>
<evidence type="ECO:0000256" key="1">
    <source>
        <dbReference type="ARBA" id="ARBA00004642"/>
    </source>
</evidence>
<feature type="region of interest" description="Disordered" evidence="8">
    <location>
        <begin position="368"/>
        <end position="403"/>
    </location>
</feature>
<evidence type="ECO:0000256" key="2">
    <source>
        <dbReference type="ARBA" id="ARBA00007497"/>
    </source>
</evidence>
<keyword evidence="3" id="KW-0479">Metal-binding</keyword>
<dbReference type="Proteomes" id="UP001054857">
    <property type="component" value="Unassembled WGS sequence"/>
</dbReference>
<evidence type="ECO:0000256" key="7">
    <source>
        <dbReference type="PROSITE-ProRule" id="PRU00047"/>
    </source>
</evidence>
<gene>
    <name evidence="10" type="ORF">Agub_g12648</name>
</gene>
<dbReference type="GO" id="GO:0005654">
    <property type="term" value="C:nucleoplasm"/>
    <property type="evidence" value="ECO:0007669"/>
    <property type="project" value="UniProtKB-SubCell"/>
</dbReference>
<dbReference type="EMBL" id="BMAR01000037">
    <property type="protein sequence ID" value="GFR50428.1"/>
    <property type="molecule type" value="Genomic_DNA"/>
</dbReference>
<dbReference type="InterPro" id="IPR006568">
    <property type="entry name" value="PSP_pro-rich"/>
</dbReference>
<feature type="compositionally biased region" description="Gly residues" evidence="8">
    <location>
        <begin position="392"/>
        <end position="403"/>
    </location>
</feature>
<comment type="similarity">
    <text evidence="2">Belongs to the ZCCHC8 family.</text>
</comment>
<dbReference type="GO" id="GO:0008270">
    <property type="term" value="F:zinc ion binding"/>
    <property type="evidence" value="ECO:0007669"/>
    <property type="project" value="UniProtKB-KW"/>
</dbReference>
<dbReference type="GO" id="GO:0003723">
    <property type="term" value="F:RNA binding"/>
    <property type="evidence" value="ECO:0007669"/>
    <property type="project" value="TreeGrafter"/>
</dbReference>
<evidence type="ECO:0000256" key="8">
    <source>
        <dbReference type="SAM" id="MobiDB-lite"/>
    </source>
</evidence>
<feature type="region of interest" description="Disordered" evidence="8">
    <location>
        <begin position="598"/>
        <end position="625"/>
    </location>
</feature>
<reference evidence="10 11" key="1">
    <citation type="journal article" date="2021" name="Sci. Rep.">
        <title>Genome sequencing of the multicellular alga Astrephomene provides insights into convergent evolution of germ-soma differentiation.</title>
        <authorList>
            <person name="Yamashita S."/>
            <person name="Yamamoto K."/>
            <person name="Matsuzaki R."/>
            <person name="Suzuki S."/>
            <person name="Yamaguchi H."/>
            <person name="Hirooka S."/>
            <person name="Minakuchi Y."/>
            <person name="Miyagishima S."/>
            <person name="Kawachi M."/>
            <person name="Toyoda A."/>
            <person name="Nozaki H."/>
        </authorList>
    </citation>
    <scope>NUCLEOTIDE SEQUENCE [LARGE SCALE GENOMIC DNA]</scope>
    <source>
        <strain evidence="10 11">NIES-4017</strain>
    </source>
</reference>
<dbReference type="InterPro" id="IPR001878">
    <property type="entry name" value="Znf_CCHC"/>
</dbReference>
<evidence type="ECO:0000259" key="9">
    <source>
        <dbReference type="PROSITE" id="PS50158"/>
    </source>
</evidence>
<protein>
    <recommendedName>
        <fullName evidence="9">CCHC-type domain-containing protein</fullName>
    </recommendedName>
</protein>
<feature type="region of interest" description="Disordered" evidence="8">
    <location>
        <begin position="761"/>
        <end position="840"/>
    </location>
</feature>
<feature type="compositionally biased region" description="Low complexity" evidence="8">
    <location>
        <begin position="810"/>
        <end position="824"/>
    </location>
</feature>
<keyword evidence="5" id="KW-0862">Zinc</keyword>
<feature type="region of interest" description="Disordered" evidence="8">
    <location>
        <begin position="473"/>
        <end position="496"/>
    </location>
</feature>
<dbReference type="AlphaFoldDB" id="A0AAD3DYZ7"/>
<evidence type="ECO:0000256" key="6">
    <source>
        <dbReference type="ARBA" id="ARBA00023242"/>
    </source>
</evidence>
<feature type="region of interest" description="Disordered" evidence="8">
    <location>
        <begin position="81"/>
        <end position="149"/>
    </location>
</feature>
<dbReference type="SMART" id="SM00581">
    <property type="entry name" value="PSP"/>
    <property type="match status" value="1"/>
</dbReference>
<organism evidence="10 11">
    <name type="scientific">Astrephomene gubernaculifera</name>
    <dbReference type="NCBI Taxonomy" id="47775"/>
    <lineage>
        <taxon>Eukaryota</taxon>
        <taxon>Viridiplantae</taxon>
        <taxon>Chlorophyta</taxon>
        <taxon>core chlorophytes</taxon>
        <taxon>Chlorophyceae</taxon>
        <taxon>CS clade</taxon>
        <taxon>Chlamydomonadales</taxon>
        <taxon>Astrephomenaceae</taxon>
        <taxon>Astrephomene</taxon>
    </lineage>
</organism>
<evidence type="ECO:0000256" key="4">
    <source>
        <dbReference type="ARBA" id="ARBA00022771"/>
    </source>
</evidence>
<sequence>MDSNDSTLTSLHLVTECPPAVLPHDKGQGVLDRGHTIGEDISVPRQSLAPTLAITCSNVPDVAKRELEAFLLEWCQRHVRPAPGDSQQQHQHQPDERGEPQPQAQQPPDQPEESQGRREAGRARGAARWGPAAPVREDTAAGSRPAAAPSAPLRYWSGALSLTLPLQVQGQTQAATLESQQGRGRSSAEACGHLEYVWEDRLRPHSEPRVGCGLQRKSREHGNGDTGMALGGEAKSAAADGGQAGDNHASTNGSSSGSCVATAASAPQSAPQVNINAAAAAATVTMRHLHKPQATSAAVAFNVAFDQENNTPAYDRLRIAPLLLGVGLAASAVTPMTAPPPAASGAATHGSQEAPSALVTALIGSPAAKAGAADDNGANQRPRKRRRTEAEGSGGGGGGGGGGGLGQFSFVLNRCWNCGSYGHEIAACPRPRDQAAIDTHRRAFTESRAATAALRAARQAAGGRLRARRMGPSEGRYFSTAAPANDGEEAPLPSADGSNGANISAIAATFLSALRDGPLTVAPAWARPGVLSKSLATALGMESPLDPPPWLTQMALYGMPPAYCREGCVAELPPLPAPLPPQPAAPSGLPVIRVYGADGEPLPLPSEGEDGHAAGEDGASVDELSSASTNSICAERHEDHRAEDMRLEDAGTFAAPAPALGAAEMDVTQEGPSIMASGDEVSQVGAPQDLLLPSAPKHVSYPGVNASVPQAACSERWSRALSDAKRVAALVHAAKEAAQRRQQQQGLQQQGLQQAVTVQPHLQEQPPPPPPTQLLQGQLLPQGQDARAPTSHEQPHASSSAAAGDWSSTQQLPVHQQQQLQQQQAGCGWPDSWSNQQQQQQQLLQQQAAHNAYSGSAGWLYDQQHLQLQQQQQQLVGCTVGAWNYGLQQQQAGYNGLGS</sequence>
<feature type="compositionally biased region" description="Low complexity" evidence="8">
    <location>
        <begin position="773"/>
        <end position="784"/>
    </location>
</feature>
<feature type="region of interest" description="Disordered" evidence="8">
    <location>
        <begin position="209"/>
        <end position="261"/>
    </location>
</feature>
<dbReference type="InterPro" id="IPR052115">
    <property type="entry name" value="NEXT_complex_subunit_ZCCHC8"/>
</dbReference>
<evidence type="ECO:0000256" key="3">
    <source>
        <dbReference type="ARBA" id="ARBA00022723"/>
    </source>
</evidence>
<name>A0AAD3DYZ7_9CHLO</name>
<keyword evidence="6" id="KW-0539">Nucleus</keyword>
<evidence type="ECO:0000313" key="11">
    <source>
        <dbReference type="Proteomes" id="UP001054857"/>
    </source>
</evidence>
<accession>A0AAD3DYZ7</accession>
<dbReference type="Pfam" id="PF04046">
    <property type="entry name" value="PSP"/>
    <property type="match status" value="1"/>
</dbReference>
<comment type="caution">
    <text evidence="10">The sequence shown here is derived from an EMBL/GenBank/DDBJ whole genome shotgun (WGS) entry which is preliminary data.</text>
</comment>
<keyword evidence="4 7" id="KW-0863">Zinc-finger</keyword>
<dbReference type="PROSITE" id="PS50158">
    <property type="entry name" value="ZF_CCHC"/>
    <property type="match status" value="1"/>
</dbReference>
<proteinExistence type="inferred from homology"/>
<comment type="subcellular location">
    <subcellularLocation>
        <location evidence="1">Nucleus</location>
        <location evidence="1">Nucleoplasm</location>
    </subcellularLocation>
</comment>
<dbReference type="PANTHER" id="PTHR13316">
    <property type="entry name" value="ZINC FINGER, CCHC DOMAIN CONTAINING 8"/>
    <property type="match status" value="1"/>
</dbReference>
<feature type="compositionally biased region" description="Low complexity" evidence="8">
    <location>
        <begin position="123"/>
        <end position="149"/>
    </location>
</feature>
<evidence type="ECO:0000313" key="10">
    <source>
        <dbReference type="EMBL" id="GFR50428.1"/>
    </source>
</evidence>
<evidence type="ECO:0000256" key="5">
    <source>
        <dbReference type="ARBA" id="ARBA00022833"/>
    </source>
</evidence>
<feature type="compositionally biased region" description="Polar residues" evidence="8">
    <location>
        <begin position="248"/>
        <end position="259"/>
    </location>
</feature>
<dbReference type="GO" id="GO:0071013">
    <property type="term" value="C:catalytic step 2 spliceosome"/>
    <property type="evidence" value="ECO:0007669"/>
    <property type="project" value="TreeGrafter"/>
</dbReference>
<feature type="compositionally biased region" description="Low complexity" evidence="8">
    <location>
        <begin position="368"/>
        <end position="379"/>
    </location>
</feature>